<comment type="function">
    <text evidence="1">Required during maturation of the 40S ribosomal subunit in the nucleolus.</text>
</comment>
<reference evidence="7" key="1">
    <citation type="submission" date="2023-03" db="EMBL/GenBank/DDBJ databases">
        <authorList>
            <person name="Steffen K."/>
            <person name="Cardenas P."/>
        </authorList>
    </citation>
    <scope>NUCLEOTIDE SEQUENCE</scope>
</reference>
<dbReference type="PANTHER" id="PTHR12858:SF1">
    <property type="entry name" value="PRE-RRNA-PROCESSING PROTEIN TSR1 HOMOLOG"/>
    <property type="match status" value="1"/>
</dbReference>
<sequence>MGQGEKEGEREALALHCCYSQGLPATCHAIQGLEKLGTKQRNSAKKATQKTIETRFPGERLHTLDSLQDGGSVLRFISNQKRRAVVCRDMHPHLLAESTQFIPSKENEEVGTLEVSGYVRGRPLSVNGLLHIPGLGDFQMTQITAPPDPHPVKARLHRPPAVMDTGEEREGMAEEIKVVAVADPAKQESLDREVELDPMEGEQTWPTEEELAGAVSRLQTPPTGQPLRPSEARRVPRGTSDYQAAWIVADSEDEDEEEGSEGEEVPVDDESEEEEEEEGEEESVMGSEMDTESVTYGDTEKYDAQFDMEAEEQQFELLRAERENAMFPDEVDTPQDTPARIRFQKYRGVKSFRTSPWHPRENLPRDYAKIFQFENFSRTKKRVLSQEDNEAALPGWYVTVQVKDVLKPQAEALDPLSKPLVVFGLLEHENKMSVVHFVLRRCDGSSAPVKSKERLVFHCGLRRFSASPVFSQHTTGDKQKYERFFPREGVCVATVFAPIGYPPQPVLVFKPVLDTHQLLAVGTLYKVDPDRVVCKRIVLSGHPFKIHKRSAVIRYMFFNREDIQWFKPIELRTKHGRRGHIKEPLGTHGHMKCVFDGQLKAQDTVLMNLYKRVYPKWTYTEAVSSPQDWGDGKNEPFTDETSEMS</sequence>
<feature type="compositionally biased region" description="Acidic residues" evidence="4">
    <location>
        <begin position="250"/>
        <end position="283"/>
    </location>
</feature>
<keyword evidence="8" id="KW-1185">Reference proteome</keyword>
<evidence type="ECO:0000256" key="3">
    <source>
        <dbReference type="ARBA" id="ARBA00040070"/>
    </source>
</evidence>
<dbReference type="GO" id="GO:0000462">
    <property type="term" value="P:maturation of SSU-rRNA from tricistronic rRNA transcript (SSU-rRNA, 5.8S rRNA, LSU-rRNA)"/>
    <property type="evidence" value="ECO:0007669"/>
    <property type="project" value="TreeGrafter"/>
</dbReference>
<dbReference type="GO" id="GO:0005525">
    <property type="term" value="F:GTP binding"/>
    <property type="evidence" value="ECO:0007669"/>
    <property type="project" value="TreeGrafter"/>
</dbReference>
<dbReference type="InterPro" id="IPR012948">
    <property type="entry name" value="AARP2CN"/>
</dbReference>
<dbReference type="SMART" id="SM00785">
    <property type="entry name" value="AARP2CN"/>
    <property type="match status" value="1"/>
</dbReference>
<dbReference type="EMBL" id="CASHTH010003272">
    <property type="protein sequence ID" value="CAI8042581.1"/>
    <property type="molecule type" value="Genomic_DNA"/>
</dbReference>
<dbReference type="GO" id="GO:0005634">
    <property type="term" value="C:nucleus"/>
    <property type="evidence" value="ECO:0007669"/>
    <property type="project" value="InterPro"/>
</dbReference>
<dbReference type="GO" id="GO:0003924">
    <property type="term" value="F:GTPase activity"/>
    <property type="evidence" value="ECO:0007669"/>
    <property type="project" value="TreeGrafter"/>
</dbReference>
<accession>A0AA35X7M0</accession>
<dbReference type="InterPro" id="IPR039761">
    <property type="entry name" value="Bms1/Tsr1"/>
</dbReference>
<evidence type="ECO:0000313" key="7">
    <source>
        <dbReference type="EMBL" id="CAI8042581.1"/>
    </source>
</evidence>
<dbReference type="AlphaFoldDB" id="A0AA35X7M0"/>
<evidence type="ECO:0000313" key="8">
    <source>
        <dbReference type="Proteomes" id="UP001174909"/>
    </source>
</evidence>
<evidence type="ECO:0000256" key="1">
    <source>
        <dbReference type="ARBA" id="ARBA00037087"/>
    </source>
</evidence>
<dbReference type="GO" id="GO:0030688">
    <property type="term" value="C:preribosome, small subunit precursor"/>
    <property type="evidence" value="ECO:0007669"/>
    <property type="project" value="TreeGrafter"/>
</dbReference>
<dbReference type="Proteomes" id="UP001174909">
    <property type="component" value="Unassembled WGS sequence"/>
</dbReference>
<dbReference type="InterPro" id="IPR007034">
    <property type="entry name" value="BMS1_TSR1_C"/>
</dbReference>
<feature type="region of interest" description="Disordered" evidence="4">
    <location>
        <begin position="624"/>
        <end position="645"/>
    </location>
</feature>
<comment type="similarity">
    <text evidence="2">Belongs to the TRAFAC class translation factor GTPase superfamily. Bms1-like GTPase family. TSR1 subfamily.</text>
</comment>
<dbReference type="Pfam" id="PF04950">
    <property type="entry name" value="RIBIOP_C"/>
    <property type="match status" value="1"/>
</dbReference>
<evidence type="ECO:0000256" key="4">
    <source>
        <dbReference type="SAM" id="MobiDB-lite"/>
    </source>
</evidence>
<evidence type="ECO:0000256" key="2">
    <source>
        <dbReference type="ARBA" id="ARBA00038288"/>
    </source>
</evidence>
<dbReference type="GO" id="GO:0034511">
    <property type="term" value="F:U3 snoRNA binding"/>
    <property type="evidence" value="ECO:0007669"/>
    <property type="project" value="TreeGrafter"/>
</dbReference>
<name>A0AA35X7M0_GEOBA</name>
<dbReference type="SMART" id="SM01362">
    <property type="entry name" value="DUF663"/>
    <property type="match status" value="1"/>
</dbReference>
<feature type="domain" description="AARP2CN" evidence="5">
    <location>
        <begin position="69"/>
        <end position="150"/>
    </location>
</feature>
<feature type="domain" description="Ribosome biogenesis protein BMS1/TSR1 C-terminal" evidence="6">
    <location>
        <begin position="330"/>
        <end position="613"/>
    </location>
</feature>
<dbReference type="Pfam" id="PF08142">
    <property type="entry name" value="AARP2CN"/>
    <property type="match status" value="1"/>
</dbReference>
<evidence type="ECO:0000259" key="5">
    <source>
        <dbReference type="SMART" id="SM00785"/>
    </source>
</evidence>
<organism evidence="7 8">
    <name type="scientific">Geodia barretti</name>
    <name type="common">Barrett's horny sponge</name>
    <dbReference type="NCBI Taxonomy" id="519541"/>
    <lineage>
        <taxon>Eukaryota</taxon>
        <taxon>Metazoa</taxon>
        <taxon>Porifera</taxon>
        <taxon>Demospongiae</taxon>
        <taxon>Heteroscleromorpha</taxon>
        <taxon>Tetractinellida</taxon>
        <taxon>Astrophorina</taxon>
        <taxon>Geodiidae</taxon>
        <taxon>Geodia</taxon>
    </lineage>
</organism>
<gene>
    <name evidence="7" type="ORF">GBAR_LOCUS23610</name>
</gene>
<comment type="caution">
    <text evidence="7">The sequence shown here is derived from an EMBL/GenBank/DDBJ whole genome shotgun (WGS) entry which is preliminary data.</text>
</comment>
<dbReference type="PANTHER" id="PTHR12858">
    <property type="entry name" value="RIBOSOME BIOGENESIS PROTEIN"/>
    <property type="match status" value="1"/>
</dbReference>
<protein>
    <recommendedName>
        <fullName evidence="3">Pre-rRNA-processing protein TSR1 homolog</fullName>
    </recommendedName>
</protein>
<proteinExistence type="inferred from homology"/>
<dbReference type="GO" id="GO:0000479">
    <property type="term" value="P:endonucleolytic cleavage of tricistronic rRNA transcript (SSU-rRNA, 5.8S rRNA, LSU-rRNA)"/>
    <property type="evidence" value="ECO:0007669"/>
    <property type="project" value="TreeGrafter"/>
</dbReference>
<feature type="region of interest" description="Disordered" evidence="4">
    <location>
        <begin position="215"/>
        <end position="294"/>
    </location>
</feature>
<evidence type="ECO:0000259" key="6">
    <source>
        <dbReference type="SMART" id="SM01362"/>
    </source>
</evidence>